<feature type="coiled-coil region" evidence="6">
    <location>
        <begin position="265"/>
        <end position="370"/>
    </location>
</feature>
<keyword evidence="5" id="KW-0206">Cytoskeleton</keyword>
<evidence type="ECO:0000256" key="6">
    <source>
        <dbReference type="SAM" id="Coils"/>
    </source>
</evidence>
<dbReference type="EMBL" id="JBICBT010000430">
    <property type="protein sequence ID" value="KAL3113931.1"/>
    <property type="molecule type" value="Genomic_DNA"/>
</dbReference>
<evidence type="ECO:0000313" key="9">
    <source>
        <dbReference type="Proteomes" id="UP001620626"/>
    </source>
</evidence>
<dbReference type="Gene3D" id="1.20.5.1700">
    <property type="match status" value="1"/>
</dbReference>
<dbReference type="GO" id="GO:0005856">
    <property type="term" value="C:cytoskeleton"/>
    <property type="evidence" value="ECO:0007669"/>
    <property type="project" value="UniProtKB-SubCell"/>
</dbReference>
<evidence type="ECO:0000256" key="3">
    <source>
        <dbReference type="ARBA" id="ARBA00022490"/>
    </source>
</evidence>
<dbReference type="AlphaFoldDB" id="A0ABD2LFE5"/>
<evidence type="ECO:0000256" key="2">
    <source>
        <dbReference type="ARBA" id="ARBA00009423"/>
    </source>
</evidence>
<accession>A0ABD2LFE5</accession>
<comment type="caution">
    <text evidence="8">The sequence shown here is derived from an EMBL/GenBank/DDBJ whole genome shotgun (WGS) entry which is preliminary data.</text>
</comment>
<evidence type="ECO:0000256" key="1">
    <source>
        <dbReference type="ARBA" id="ARBA00004245"/>
    </source>
</evidence>
<comment type="subcellular location">
    <subcellularLocation>
        <location evidence="1">Cytoplasm</location>
        <location evidence="1">Cytoskeleton</location>
    </subcellularLocation>
</comment>
<sequence length="404" mass="46173">METAVRGFGIWMGQGQSEDLEFGGGRDSPRIWDLDGVGTVRGFGIWMGQGPSEDLEFGGDKVLFCVTKMETTALNPRQSLMNRTIIITKKSARRPILLPEALTVPPNNGQMANQNEEKNLHSKNGKFIENCADFVEFERILRENLVADEIAEQILELANQKAKQWNELIEKYEKDKLMERQFFELKLNVANQNSEKATELFKILAENGIDIDAILSDRSVDSIRRHLQFPTSPLCANDQELTNSANHSETECKLMRENYALNGEINSLEDNYSNLFKLYEKIRLNCVNLKEVQQSLNTQLEQAERKYGALHKMYMELLVEAQKKLKDANDALRNAETEHEQKTLSIRMALKRAQIRIGSLETALELKNKENAELHSICDQLIEAREQLDKDNDSSNHVEGNERQ</sequence>
<evidence type="ECO:0000313" key="8">
    <source>
        <dbReference type="EMBL" id="KAL3113931.1"/>
    </source>
</evidence>
<proteinExistence type="inferred from homology"/>
<keyword evidence="4 6" id="KW-0175">Coiled coil</keyword>
<keyword evidence="3" id="KW-0963">Cytoplasm</keyword>
<evidence type="ECO:0000259" key="7">
    <source>
        <dbReference type="Pfam" id="PF05010"/>
    </source>
</evidence>
<evidence type="ECO:0000256" key="4">
    <source>
        <dbReference type="ARBA" id="ARBA00023054"/>
    </source>
</evidence>
<gene>
    <name evidence="8" type="ORF">niasHT_017881</name>
</gene>
<evidence type="ECO:0000256" key="5">
    <source>
        <dbReference type="ARBA" id="ARBA00023212"/>
    </source>
</evidence>
<feature type="domain" description="Transforming acidic coiled-coil-containing protein C-terminal" evidence="7">
    <location>
        <begin position="244"/>
        <end position="382"/>
    </location>
</feature>
<dbReference type="Proteomes" id="UP001620626">
    <property type="component" value="Unassembled WGS sequence"/>
</dbReference>
<dbReference type="Pfam" id="PF05010">
    <property type="entry name" value="TACC_C"/>
    <property type="match status" value="1"/>
</dbReference>
<keyword evidence="9" id="KW-1185">Reference proteome</keyword>
<name>A0ABD2LFE5_9BILA</name>
<dbReference type="InterPro" id="IPR007707">
    <property type="entry name" value="TACC_C"/>
</dbReference>
<comment type="similarity">
    <text evidence="2">Belongs to the TACC family.</text>
</comment>
<protein>
    <recommendedName>
        <fullName evidence="7">Transforming acidic coiled-coil-containing protein C-terminal domain-containing protein</fullName>
    </recommendedName>
</protein>
<organism evidence="8 9">
    <name type="scientific">Heterodera trifolii</name>
    <dbReference type="NCBI Taxonomy" id="157864"/>
    <lineage>
        <taxon>Eukaryota</taxon>
        <taxon>Metazoa</taxon>
        <taxon>Ecdysozoa</taxon>
        <taxon>Nematoda</taxon>
        <taxon>Chromadorea</taxon>
        <taxon>Rhabditida</taxon>
        <taxon>Tylenchina</taxon>
        <taxon>Tylenchomorpha</taxon>
        <taxon>Tylenchoidea</taxon>
        <taxon>Heteroderidae</taxon>
        <taxon>Heteroderinae</taxon>
        <taxon>Heterodera</taxon>
    </lineage>
</organism>
<reference evidence="8 9" key="1">
    <citation type="submission" date="2024-10" db="EMBL/GenBank/DDBJ databases">
        <authorList>
            <person name="Kim D."/>
        </authorList>
    </citation>
    <scope>NUCLEOTIDE SEQUENCE [LARGE SCALE GENOMIC DNA]</scope>
    <source>
        <strain evidence="8">BH-2024</strain>
    </source>
</reference>